<dbReference type="GO" id="GO:0042773">
    <property type="term" value="P:ATP synthesis coupled electron transport"/>
    <property type="evidence" value="ECO:0007669"/>
    <property type="project" value="InterPro"/>
</dbReference>
<evidence type="ECO:0000313" key="7">
    <source>
        <dbReference type="Proteomes" id="UP000824120"/>
    </source>
</evidence>
<dbReference type="GO" id="GO:0003954">
    <property type="term" value="F:NADH dehydrogenase activity"/>
    <property type="evidence" value="ECO:0007669"/>
    <property type="project" value="TreeGrafter"/>
</dbReference>
<sequence length="138" mass="15321">MPNLSTIFFFSSLANLSSRSTSSFIGKFLILVGAFQINSLVAMLAVVGMILGAVYSLWLYNLAVCGNLKPNFLHKFFDPNDREVSIYIPFLVGGANRRLNPSSERIVELQFDEYGFSGTKWVTSNRFIALAQNTINPA</sequence>
<dbReference type="GO" id="GO:0015990">
    <property type="term" value="P:electron transport coupled proton transport"/>
    <property type="evidence" value="ECO:0007669"/>
    <property type="project" value="TreeGrafter"/>
</dbReference>
<keyword evidence="3" id="KW-0830">Ubiquinone</keyword>
<evidence type="ECO:0000256" key="1">
    <source>
        <dbReference type="ARBA" id="ARBA00012944"/>
    </source>
</evidence>
<dbReference type="Proteomes" id="UP000824120">
    <property type="component" value="Chromosome 4"/>
</dbReference>
<dbReference type="AlphaFoldDB" id="A0A9J5ZEL9"/>
<dbReference type="OrthoDB" id="1262574at2759"/>
<name>A0A9J5ZEL9_SOLCO</name>
<keyword evidence="5" id="KW-0812">Transmembrane</keyword>
<dbReference type="EC" id="7.1.1.2" evidence="1"/>
<protein>
    <recommendedName>
        <fullName evidence="2">NADH-ubiquinone oxidoreductase chain 4</fullName>
        <ecNumber evidence="1">7.1.1.2</ecNumber>
    </recommendedName>
    <alternativeName>
        <fullName evidence="4">NADH dehydrogenase subunit 4</fullName>
    </alternativeName>
</protein>
<gene>
    <name evidence="6" type="ORF">H5410_021672</name>
</gene>
<evidence type="ECO:0000256" key="3">
    <source>
        <dbReference type="ARBA" id="ARBA00023075"/>
    </source>
</evidence>
<organism evidence="6 7">
    <name type="scientific">Solanum commersonii</name>
    <name type="common">Commerson's wild potato</name>
    <name type="synonym">Commerson's nightshade</name>
    <dbReference type="NCBI Taxonomy" id="4109"/>
    <lineage>
        <taxon>Eukaryota</taxon>
        <taxon>Viridiplantae</taxon>
        <taxon>Streptophyta</taxon>
        <taxon>Embryophyta</taxon>
        <taxon>Tracheophyta</taxon>
        <taxon>Spermatophyta</taxon>
        <taxon>Magnoliopsida</taxon>
        <taxon>eudicotyledons</taxon>
        <taxon>Gunneridae</taxon>
        <taxon>Pentapetalae</taxon>
        <taxon>asterids</taxon>
        <taxon>lamiids</taxon>
        <taxon>Solanales</taxon>
        <taxon>Solanaceae</taxon>
        <taxon>Solanoideae</taxon>
        <taxon>Solaneae</taxon>
        <taxon>Solanum</taxon>
    </lineage>
</organism>
<keyword evidence="7" id="KW-1185">Reference proteome</keyword>
<dbReference type="PANTHER" id="PTHR43507">
    <property type="entry name" value="NADH-UBIQUINONE OXIDOREDUCTASE CHAIN 4"/>
    <property type="match status" value="1"/>
</dbReference>
<proteinExistence type="predicted"/>
<dbReference type="GO" id="GO:0008137">
    <property type="term" value="F:NADH dehydrogenase (ubiquinone) activity"/>
    <property type="evidence" value="ECO:0007669"/>
    <property type="project" value="UniProtKB-EC"/>
</dbReference>
<feature type="transmembrane region" description="Helical" evidence="5">
    <location>
        <begin position="35"/>
        <end position="60"/>
    </location>
</feature>
<dbReference type="PANTHER" id="PTHR43507:SF1">
    <property type="entry name" value="NADH-UBIQUINONE OXIDOREDUCTASE CHAIN 4"/>
    <property type="match status" value="1"/>
</dbReference>
<keyword evidence="5" id="KW-0472">Membrane</keyword>
<dbReference type="InterPro" id="IPR003918">
    <property type="entry name" value="NADH_UbQ_OxRdtase"/>
</dbReference>
<keyword evidence="5" id="KW-1133">Transmembrane helix</keyword>
<reference evidence="6 7" key="1">
    <citation type="submission" date="2020-09" db="EMBL/GenBank/DDBJ databases">
        <title>De no assembly of potato wild relative species, Solanum commersonii.</title>
        <authorList>
            <person name="Cho K."/>
        </authorList>
    </citation>
    <scope>NUCLEOTIDE SEQUENCE [LARGE SCALE GENOMIC DNA]</scope>
    <source>
        <strain evidence="6">LZ3.2</strain>
        <tissue evidence="6">Leaf</tissue>
    </source>
</reference>
<dbReference type="EMBL" id="JACXVP010000004">
    <property type="protein sequence ID" value="KAG5610391.1"/>
    <property type="molecule type" value="Genomic_DNA"/>
</dbReference>
<dbReference type="GO" id="GO:0048039">
    <property type="term" value="F:ubiquinone binding"/>
    <property type="evidence" value="ECO:0007669"/>
    <property type="project" value="TreeGrafter"/>
</dbReference>
<evidence type="ECO:0000313" key="6">
    <source>
        <dbReference type="EMBL" id="KAG5610391.1"/>
    </source>
</evidence>
<accession>A0A9J5ZEL9</accession>
<evidence type="ECO:0000256" key="4">
    <source>
        <dbReference type="ARBA" id="ARBA00031025"/>
    </source>
</evidence>
<evidence type="ECO:0000256" key="5">
    <source>
        <dbReference type="SAM" id="Phobius"/>
    </source>
</evidence>
<comment type="caution">
    <text evidence="6">The sequence shown here is derived from an EMBL/GenBank/DDBJ whole genome shotgun (WGS) entry which is preliminary data.</text>
</comment>
<evidence type="ECO:0000256" key="2">
    <source>
        <dbReference type="ARBA" id="ARBA00021006"/>
    </source>
</evidence>